<dbReference type="Gene3D" id="3.40.50.880">
    <property type="match status" value="1"/>
</dbReference>
<dbReference type="SUPFAM" id="SSF52317">
    <property type="entry name" value="Class I glutamine amidotransferase-like"/>
    <property type="match status" value="1"/>
</dbReference>
<keyword evidence="13" id="KW-1185">Reference proteome</keyword>
<name>A0ABZ2J3U8_9CHLR</name>
<evidence type="ECO:0000256" key="1">
    <source>
        <dbReference type="ARBA" id="ARBA00005091"/>
    </source>
</evidence>
<accession>A0ABZ2J3U8</accession>
<dbReference type="GO" id="GO:0016829">
    <property type="term" value="F:lyase activity"/>
    <property type="evidence" value="ECO:0007669"/>
    <property type="project" value="UniProtKB-KW"/>
</dbReference>
<dbReference type="PROSITE" id="PS51273">
    <property type="entry name" value="GATASE_TYPE_1"/>
    <property type="match status" value="1"/>
</dbReference>
<dbReference type="Proteomes" id="UP001375370">
    <property type="component" value="Chromosome"/>
</dbReference>
<gene>
    <name evidence="10 12" type="primary">hisH</name>
    <name evidence="12" type="ORF">V8247_01040</name>
</gene>
<organism evidence="12 13">
    <name type="scientific">Candidatus Dehalogenimonas loeffleri</name>
    <dbReference type="NCBI Taxonomy" id="3127115"/>
    <lineage>
        <taxon>Bacteria</taxon>
        <taxon>Bacillati</taxon>
        <taxon>Chloroflexota</taxon>
        <taxon>Dehalococcoidia</taxon>
        <taxon>Dehalococcoidales</taxon>
        <taxon>Dehalococcoidaceae</taxon>
        <taxon>Dehalogenimonas</taxon>
    </lineage>
</organism>
<feature type="domain" description="Glutamine amidotransferase" evidence="11">
    <location>
        <begin position="4"/>
        <end position="199"/>
    </location>
</feature>
<protein>
    <recommendedName>
        <fullName evidence="10">Imidazole glycerol phosphate synthase subunit HisH</fullName>
        <ecNumber evidence="10">4.3.2.10</ecNumber>
    </recommendedName>
    <alternativeName>
        <fullName evidence="10">IGP synthase glutaminase subunit</fullName>
        <ecNumber evidence="10">3.5.1.2</ecNumber>
    </alternativeName>
    <alternativeName>
        <fullName evidence="10">IGP synthase subunit HisH</fullName>
    </alternativeName>
    <alternativeName>
        <fullName evidence="10">ImGP synthase subunit HisH</fullName>
        <shortName evidence="10">IGPS subunit HisH</shortName>
    </alternativeName>
</protein>
<comment type="catalytic activity">
    <reaction evidence="9 10">
        <text>L-glutamine + H2O = L-glutamate + NH4(+)</text>
        <dbReference type="Rhea" id="RHEA:15889"/>
        <dbReference type="ChEBI" id="CHEBI:15377"/>
        <dbReference type="ChEBI" id="CHEBI:28938"/>
        <dbReference type="ChEBI" id="CHEBI:29985"/>
        <dbReference type="ChEBI" id="CHEBI:58359"/>
        <dbReference type="EC" id="3.5.1.2"/>
    </reaction>
</comment>
<comment type="pathway">
    <text evidence="1 10">Amino-acid biosynthesis; L-histidine biosynthesis; L-histidine from 5-phospho-alpha-D-ribose 1-diphosphate: step 5/9.</text>
</comment>
<keyword evidence="4 10" id="KW-0378">Hydrolase</keyword>
<dbReference type="EC" id="4.3.2.10" evidence="10"/>
<evidence type="ECO:0000259" key="11">
    <source>
        <dbReference type="Pfam" id="PF00117"/>
    </source>
</evidence>
<feature type="active site" evidence="10">
    <location>
        <position position="184"/>
    </location>
</feature>
<dbReference type="Pfam" id="PF00117">
    <property type="entry name" value="GATase"/>
    <property type="match status" value="1"/>
</dbReference>
<evidence type="ECO:0000256" key="4">
    <source>
        <dbReference type="ARBA" id="ARBA00022801"/>
    </source>
</evidence>
<evidence type="ECO:0000256" key="10">
    <source>
        <dbReference type="HAMAP-Rule" id="MF_00278"/>
    </source>
</evidence>
<dbReference type="HAMAP" id="MF_00278">
    <property type="entry name" value="HisH"/>
    <property type="match status" value="1"/>
</dbReference>
<dbReference type="CDD" id="cd01748">
    <property type="entry name" value="GATase1_IGP_Synthase"/>
    <property type="match status" value="1"/>
</dbReference>
<dbReference type="EC" id="3.5.1.2" evidence="10"/>
<reference evidence="12 13" key="1">
    <citation type="submission" date="2024-03" db="EMBL/GenBank/DDBJ databases">
        <title>A Dehalogenimonas Isolated from Estuarine Sediments Dihaloeliminates Chlorinated Alkanes.</title>
        <authorList>
            <person name="Yang Y."/>
            <person name="Wang H."/>
        </authorList>
    </citation>
    <scope>NUCLEOTIDE SEQUENCE [LARGE SCALE GENOMIC DNA]</scope>
    <source>
        <strain evidence="12 13">W</strain>
    </source>
</reference>
<keyword evidence="3 10" id="KW-0028">Amino-acid biosynthesis</keyword>
<evidence type="ECO:0000313" key="13">
    <source>
        <dbReference type="Proteomes" id="UP001375370"/>
    </source>
</evidence>
<evidence type="ECO:0000256" key="3">
    <source>
        <dbReference type="ARBA" id="ARBA00022605"/>
    </source>
</evidence>
<dbReference type="PROSITE" id="PS51274">
    <property type="entry name" value="GATASE_COBBQ"/>
    <property type="match status" value="1"/>
</dbReference>
<evidence type="ECO:0000313" key="12">
    <source>
        <dbReference type="EMBL" id="WWX25587.1"/>
    </source>
</evidence>
<evidence type="ECO:0000256" key="2">
    <source>
        <dbReference type="ARBA" id="ARBA00011152"/>
    </source>
</evidence>
<keyword evidence="7 10" id="KW-0456">Lyase</keyword>
<sequence length="206" mass="21898">MIAIIDYGAGNLRSVANAVASLGYEAVVTGNPDEVVKADAVILPGVGAAADTVSSLKRHGLDSALREIIQKDTPLFAVCVGLQVLFEETEEGGGCPCLGLLPGRVKLLPSDGLKVPHMGWNNVRQLKPHPLFEGIGDDRYFYFVHSYYAEPADASVVIGQTSYGLDFASMVESGSVVATQFHPEKSGPAGLKMYDNFLKTALRGSK</sequence>
<evidence type="ECO:0000256" key="7">
    <source>
        <dbReference type="ARBA" id="ARBA00023239"/>
    </source>
</evidence>
<dbReference type="InterPro" id="IPR010139">
    <property type="entry name" value="Imidazole-glycPsynth_HisH"/>
</dbReference>
<comment type="catalytic activity">
    <reaction evidence="8 10">
        <text>5-[(5-phospho-1-deoxy-D-ribulos-1-ylimino)methylamino]-1-(5-phospho-beta-D-ribosyl)imidazole-4-carboxamide + L-glutamine = D-erythro-1-(imidazol-4-yl)glycerol 3-phosphate + 5-amino-1-(5-phospho-beta-D-ribosyl)imidazole-4-carboxamide + L-glutamate + H(+)</text>
        <dbReference type="Rhea" id="RHEA:24793"/>
        <dbReference type="ChEBI" id="CHEBI:15378"/>
        <dbReference type="ChEBI" id="CHEBI:29985"/>
        <dbReference type="ChEBI" id="CHEBI:58278"/>
        <dbReference type="ChEBI" id="CHEBI:58359"/>
        <dbReference type="ChEBI" id="CHEBI:58475"/>
        <dbReference type="ChEBI" id="CHEBI:58525"/>
        <dbReference type="EC" id="4.3.2.10"/>
    </reaction>
</comment>
<dbReference type="PANTHER" id="PTHR42701:SF1">
    <property type="entry name" value="IMIDAZOLE GLYCEROL PHOSPHATE SYNTHASE SUBUNIT HISH"/>
    <property type="match status" value="1"/>
</dbReference>
<comment type="subunit">
    <text evidence="2 10">Heterodimer of HisH and HisF.</text>
</comment>
<proteinExistence type="inferred from homology"/>
<dbReference type="PANTHER" id="PTHR42701">
    <property type="entry name" value="IMIDAZOLE GLYCEROL PHOSPHATE SYNTHASE SUBUNIT HISH"/>
    <property type="match status" value="1"/>
</dbReference>
<keyword evidence="5 10" id="KW-0315">Glutamine amidotransferase</keyword>
<dbReference type="InterPro" id="IPR017926">
    <property type="entry name" value="GATASE"/>
</dbReference>
<dbReference type="InterPro" id="IPR029062">
    <property type="entry name" value="Class_I_gatase-like"/>
</dbReference>
<feature type="active site" evidence="10">
    <location>
        <position position="182"/>
    </location>
</feature>
<evidence type="ECO:0000256" key="5">
    <source>
        <dbReference type="ARBA" id="ARBA00022962"/>
    </source>
</evidence>
<feature type="active site" description="Nucleophile" evidence="10">
    <location>
        <position position="79"/>
    </location>
</feature>
<dbReference type="EMBL" id="CP146612">
    <property type="protein sequence ID" value="WWX25587.1"/>
    <property type="molecule type" value="Genomic_DNA"/>
</dbReference>
<comment type="subcellular location">
    <subcellularLocation>
        <location evidence="10">Cytoplasm</location>
    </subcellularLocation>
</comment>
<evidence type="ECO:0000256" key="8">
    <source>
        <dbReference type="ARBA" id="ARBA00047838"/>
    </source>
</evidence>
<comment type="function">
    <text evidence="10">IGPS catalyzes the conversion of PRFAR and glutamine to IGP, AICAR and glutamate. The HisH subunit catalyzes the hydrolysis of glutamine to glutamate and ammonia as part of the synthesis of IGP and AICAR. The resulting ammonia molecule is channeled to the active site of HisF.</text>
</comment>
<keyword evidence="6 10" id="KW-0368">Histidine biosynthesis</keyword>
<dbReference type="NCBIfam" id="TIGR01855">
    <property type="entry name" value="IMP_synth_hisH"/>
    <property type="match status" value="1"/>
</dbReference>
<evidence type="ECO:0000256" key="6">
    <source>
        <dbReference type="ARBA" id="ARBA00023102"/>
    </source>
</evidence>
<keyword evidence="10" id="KW-0963">Cytoplasm</keyword>
<evidence type="ECO:0000256" key="9">
    <source>
        <dbReference type="ARBA" id="ARBA00049534"/>
    </source>
</evidence>
<dbReference type="RefSeq" id="WP_338737889.1">
    <property type="nucleotide sequence ID" value="NZ_CP146612.1"/>
</dbReference>
<dbReference type="PIRSF" id="PIRSF000495">
    <property type="entry name" value="Amidotransf_hisH"/>
    <property type="match status" value="1"/>
</dbReference>